<evidence type="ECO:0000256" key="1">
    <source>
        <dbReference type="SAM" id="MobiDB-lite"/>
    </source>
</evidence>
<keyword evidence="4" id="KW-1185">Reference proteome</keyword>
<dbReference type="Proteomes" id="UP000549913">
    <property type="component" value="Unassembled WGS sequence"/>
</dbReference>
<dbReference type="EMBL" id="JACCBM010000001">
    <property type="protein sequence ID" value="NYD70609.1"/>
    <property type="molecule type" value="Genomic_DNA"/>
</dbReference>
<organism evidence="3 4">
    <name type="scientific">Herbiconiux flava</name>
    <dbReference type="NCBI Taxonomy" id="881268"/>
    <lineage>
        <taxon>Bacteria</taxon>
        <taxon>Bacillati</taxon>
        <taxon>Actinomycetota</taxon>
        <taxon>Actinomycetes</taxon>
        <taxon>Micrococcales</taxon>
        <taxon>Microbacteriaceae</taxon>
        <taxon>Herbiconiux</taxon>
    </lineage>
</organism>
<keyword evidence="2" id="KW-0472">Membrane</keyword>
<evidence type="ECO:0000313" key="3">
    <source>
        <dbReference type="EMBL" id="NYD70609.1"/>
    </source>
</evidence>
<keyword evidence="2" id="KW-1133">Transmembrane helix</keyword>
<dbReference type="AlphaFoldDB" id="A0A852SP63"/>
<protein>
    <submittedName>
        <fullName evidence="3">Uncharacterized protein</fullName>
    </submittedName>
</protein>
<feature type="transmembrane region" description="Helical" evidence="2">
    <location>
        <begin position="9"/>
        <end position="28"/>
    </location>
</feature>
<gene>
    <name evidence="3" type="ORF">BJ984_001767</name>
</gene>
<reference evidence="3 4" key="1">
    <citation type="submission" date="2020-07" db="EMBL/GenBank/DDBJ databases">
        <title>Sequencing the genomes of 1000 actinobacteria strains.</title>
        <authorList>
            <person name="Klenk H.-P."/>
        </authorList>
    </citation>
    <scope>NUCLEOTIDE SEQUENCE [LARGE SCALE GENOMIC DNA]</scope>
    <source>
        <strain evidence="3 4">DSM 26474</strain>
    </source>
</reference>
<name>A0A852SP63_9MICO</name>
<comment type="caution">
    <text evidence="3">The sequence shown here is derived from an EMBL/GenBank/DDBJ whole genome shotgun (WGS) entry which is preliminary data.</text>
</comment>
<evidence type="ECO:0000313" key="4">
    <source>
        <dbReference type="Proteomes" id="UP000549913"/>
    </source>
</evidence>
<accession>A0A852SP63</accession>
<proteinExistence type="predicted"/>
<keyword evidence="2" id="KW-0812">Transmembrane</keyword>
<feature type="region of interest" description="Disordered" evidence="1">
    <location>
        <begin position="65"/>
        <end position="86"/>
    </location>
</feature>
<sequence length="86" mass="8971">MNGLGWKATAAVAVVFFVVAGASVPVLFGGGDVALWRWLFPVAWLALGIAQLVRARKKYVAEKQVADGAADSSIGATDSGSVDHER</sequence>
<dbReference type="RefSeq" id="WP_179547712.1">
    <property type="nucleotide sequence ID" value="NZ_BSEW01000001.1"/>
</dbReference>
<evidence type="ECO:0000256" key="2">
    <source>
        <dbReference type="SAM" id="Phobius"/>
    </source>
</evidence>
<feature type="transmembrane region" description="Helical" evidence="2">
    <location>
        <begin position="34"/>
        <end position="53"/>
    </location>
</feature>